<name>A0A075VRD8_SALET</name>
<accession>A0A075VRD8</accession>
<protein>
    <recommendedName>
        <fullName evidence="3">Integrase</fullName>
    </recommendedName>
</protein>
<evidence type="ECO:0000313" key="2">
    <source>
        <dbReference type="EMBL" id="QIM14513.1"/>
    </source>
</evidence>
<dbReference type="AlphaFoldDB" id="A0A075VRD8"/>
<reference evidence="2" key="2">
    <citation type="journal article" date="2020" name="J Glob Antimicrob Resist">
        <title>Draft genome sequence of a multidrug-resistant Salmonella enterica serotype Kentucky ST198 with chromosomal integration of blaCTX-M-14b isolated from a poultry slaughterhouse in China.</title>
        <authorList>
            <person name="Lei C.W."/>
            <person name="Zhang Y."/>
            <person name="Wang X.C."/>
            <person name="Gao Y.F."/>
            <person name="Wang H.N."/>
        </authorList>
    </citation>
    <scope>NUCLEOTIDE SEQUENCE</scope>
    <source>
        <strain evidence="2">XJ9S</strain>
    </source>
</reference>
<dbReference type="EMBL" id="AY463797">
    <property type="protein sequence ID" value="AIG88674.1"/>
    <property type="molecule type" value="Genomic_DNA"/>
</dbReference>
<dbReference type="EMBL" id="MN640065">
    <property type="protein sequence ID" value="QIM14513.1"/>
    <property type="molecule type" value="Genomic_DNA"/>
</dbReference>
<dbReference type="RefSeq" id="WP_022742851.1">
    <property type="nucleotide sequence ID" value="NZ_MYBQ01000003.1"/>
</dbReference>
<organism evidence="1">
    <name type="scientific">Salmonella enterica subsp. enterica serovar Kentucky</name>
    <dbReference type="NCBI Taxonomy" id="192955"/>
    <lineage>
        <taxon>Bacteria</taxon>
        <taxon>Pseudomonadati</taxon>
        <taxon>Pseudomonadota</taxon>
        <taxon>Gammaproteobacteria</taxon>
        <taxon>Enterobacterales</taxon>
        <taxon>Enterobacteriaceae</taxon>
        <taxon>Salmonella</taxon>
    </lineage>
</organism>
<gene>
    <name evidence="1" type="primary">S019</name>
</gene>
<proteinExistence type="predicted"/>
<reference evidence="1" key="1">
    <citation type="submission" date="2014-07" db="EMBL/GenBank/DDBJ databases">
        <title>The complete sequence of Salmonella genomic island SGI1-K.</title>
        <authorList>
            <person name="Hamidian M."/>
            <person name="Holt K.E."/>
            <person name="Hall R.M."/>
        </authorList>
    </citation>
    <scope>NUCLEOTIDE SEQUENCE</scope>
    <source>
        <strain evidence="1">SRC73</strain>
    </source>
</reference>
<dbReference type="SMR" id="A0A075VRD8"/>
<evidence type="ECO:0000313" key="1">
    <source>
        <dbReference type="EMBL" id="AIG88674.1"/>
    </source>
</evidence>
<evidence type="ECO:0008006" key="3">
    <source>
        <dbReference type="Google" id="ProtNLM"/>
    </source>
</evidence>
<sequence>MEKWVRERSHVYVRHGGKTARRAMVKRLISALNDIAANEKGVNAPSQIGRAHIHRYYTRHQGLSTTTLRDHFYAFRLLWELLNRPGEPPRPKNTGSAD</sequence>